<keyword evidence="5" id="KW-0998">Cell outer membrane</keyword>
<evidence type="ECO:0000259" key="7">
    <source>
        <dbReference type="Pfam" id="PF07980"/>
    </source>
</evidence>
<dbReference type="SUPFAM" id="SSF48452">
    <property type="entry name" value="TPR-like"/>
    <property type="match status" value="1"/>
</dbReference>
<proteinExistence type="inferred from homology"/>
<dbReference type="InterPro" id="IPR012944">
    <property type="entry name" value="SusD_RagB_dom"/>
</dbReference>
<organism evidence="9 10">
    <name type="scientific">Candidatus Alistipes intestinigallinarum</name>
    <dbReference type="NCBI Taxonomy" id="2838440"/>
    <lineage>
        <taxon>Bacteria</taxon>
        <taxon>Pseudomonadati</taxon>
        <taxon>Bacteroidota</taxon>
        <taxon>Bacteroidia</taxon>
        <taxon>Bacteroidales</taxon>
        <taxon>Rikenellaceae</taxon>
        <taxon>Alistipes</taxon>
    </lineage>
</organism>
<keyword evidence="3 6" id="KW-0732">Signal</keyword>
<feature type="domain" description="RagB/SusD" evidence="7">
    <location>
        <begin position="343"/>
        <end position="493"/>
    </location>
</feature>
<protein>
    <submittedName>
        <fullName evidence="9">RagB/SusD family nutrient uptake outer membrane protein</fullName>
    </submittedName>
</protein>
<dbReference type="Pfam" id="PF07980">
    <property type="entry name" value="SusD_RagB"/>
    <property type="match status" value="1"/>
</dbReference>
<sequence length="493" mass="56204">MKRSFSIICLAVLFCSCADFLSETDPNAVTTESYYINTEDVEMSVRGCYNALYEDGYFGMMYLYTEVRSDNTTWQIPGANNGVYYQFHDYTLRTDNTYLYTHYTGLYLCISRCNTVLAHIDDVAWSDSQRREQLEAEVRFLRALSYYYLVAQWGDVPCITRTFATKDEVQAATKRDPKARIYETIGTDLDYVLTSPLEEVNSAATVGRASKAAAAALYGKVLLTQAADEDFAADSEALVDKACEKLTYAWETRSFESLTEIDYASLWNLDSQKNCKEHIFQVNYLSGNEQLGSEYAWRFQPEATTGLNSNKAGQGHNIFEQNLIDEFEAGDKRAVATYAYYASADIYYCTKYVDLVCGASGYGGNNWIVFRYADVLLMLAEAEYLQGNETSAVKRINEVRARAGLPDYDPDYVPSDPEETVRTVWEQLIHERRCEFAGENQRWFDLVRMYPKEELIALMQSRNGNFGEKDLLLPIPNTEYLLNPSGMYQNPGY</sequence>
<comment type="similarity">
    <text evidence="2">Belongs to the SusD family.</text>
</comment>
<dbReference type="GO" id="GO:0009279">
    <property type="term" value="C:cell outer membrane"/>
    <property type="evidence" value="ECO:0007669"/>
    <property type="project" value="UniProtKB-SubCell"/>
</dbReference>
<dbReference type="AlphaFoldDB" id="A0A9D2CBS1"/>
<name>A0A9D2CBS1_9BACT</name>
<evidence type="ECO:0000313" key="9">
    <source>
        <dbReference type="EMBL" id="HIY68208.1"/>
    </source>
</evidence>
<evidence type="ECO:0000256" key="2">
    <source>
        <dbReference type="ARBA" id="ARBA00006275"/>
    </source>
</evidence>
<gene>
    <name evidence="9" type="ORF">H9828_02180</name>
</gene>
<comment type="subcellular location">
    <subcellularLocation>
        <location evidence="1">Cell outer membrane</location>
    </subcellularLocation>
</comment>
<dbReference type="Pfam" id="PF14322">
    <property type="entry name" value="SusD-like_3"/>
    <property type="match status" value="1"/>
</dbReference>
<dbReference type="InterPro" id="IPR011990">
    <property type="entry name" value="TPR-like_helical_dom_sf"/>
</dbReference>
<dbReference type="EMBL" id="DXDA01000019">
    <property type="protein sequence ID" value="HIY68208.1"/>
    <property type="molecule type" value="Genomic_DNA"/>
</dbReference>
<evidence type="ECO:0000256" key="4">
    <source>
        <dbReference type="ARBA" id="ARBA00023136"/>
    </source>
</evidence>
<feature type="domain" description="SusD-like N-terminal" evidence="8">
    <location>
        <begin position="19"/>
        <end position="223"/>
    </location>
</feature>
<evidence type="ECO:0000256" key="5">
    <source>
        <dbReference type="ARBA" id="ARBA00023237"/>
    </source>
</evidence>
<evidence type="ECO:0000256" key="1">
    <source>
        <dbReference type="ARBA" id="ARBA00004442"/>
    </source>
</evidence>
<dbReference type="PROSITE" id="PS51257">
    <property type="entry name" value="PROKAR_LIPOPROTEIN"/>
    <property type="match status" value="1"/>
</dbReference>
<evidence type="ECO:0000256" key="6">
    <source>
        <dbReference type="SAM" id="SignalP"/>
    </source>
</evidence>
<reference evidence="9" key="1">
    <citation type="journal article" date="2021" name="PeerJ">
        <title>Extensive microbial diversity within the chicken gut microbiome revealed by metagenomics and culture.</title>
        <authorList>
            <person name="Gilroy R."/>
            <person name="Ravi A."/>
            <person name="Getino M."/>
            <person name="Pursley I."/>
            <person name="Horton D.L."/>
            <person name="Alikhan N.F."/>
            <person name="Baker D."/>
            <person name="Gharbi K."/>
            <person name="Hall N."/>
            <person name="Watson M."/>
            <person name="Adriaenssens E.M."/>
            <person name="Foster-Nyarko E."/>
            <person name="Jarju S."/>
            <person name="Secka A."/>
            <person name="Antonio M."/>
            <person name="Oren A."/>
            <person name="Chaudhuri R.R."/>
            <person name="La Ragione R."/>
            <person name="Hildebrand F."/>
            <person name="Pallen M.J."/>
        </authorList>
    </citation>
    <scope>NUCLEOTIDE SEQUENCE</scope>
    <source>
        <strain evidence="9">5134</strain>
    </source>
</reference>
<feature type="signal peptide" evidence="6">
    <location>
        <begin position="1"/>
        <end position="21"/>
    </location>
</feature>
<feature type="chain" id="PRO_5039455775" evidence="6">
    <location>
        <begin position="22"/>
        <end position="493"/>
    </location>
</feature>
<evidence type="ECO:0000256" key="3">
    <source>
        <dbReference type="ARBA" id="ARBA00022729"/>
    </source>
</evidence>
<keyword evidence="4" id="KW-0472">Membrane</keyword>
<comment type="caution">
    <text evidence="9">The sequence shown here is derived from an EMBL/GenBank/DDBJ whole genome shotgun (WGS) entry which is preliminary data.</text>
</comment>
<evidence type="ECO:0000313" key="10">
    <source>
        <dbReference type="Proteomes" id="UP000886844"/>
    </source>
</evidence>
<dbReference type="InterPro" id="IPR033985">
    <property type="entry name" value="SusD-like_N"/>
</dbReference>
<dbReference type="Proteomes" id="UP000886844">
    <property type="component" value="Unassembled WGS sequence"/>
</dbReference>
<accession>A0A9D2CBS1</accession>
<evidence type="ECO:0000259" key="8">
    <source>
        <dbReference type="Pfam" id="PF14322"/>
    </source>
</evidence>
<dbReference type="Gene3D" id="1.25.40.390">
    <property type="match status" value="1"/>
</dbReference>
<reference evidence="9" key="2">
    <citation type="submission" date="2021-04" db="EMBL/GenBank/DDBJ databases">
        <authorList>
            <person name="Gilroy R."/>
        </authorList>
    </citation>
    <scope>NUCLEOTIDE SEQUENCE</scope>
    <source>
        <strain evidence="9">5134</strain>
    </source>
</reference>